<dbReference type="PANTHER" id="PTHR22912:SF223">
    <property type="entry name" value="DIHYDROLIPOYL DEHYDROGENASE 1, MITOCHONDRIAL"/>
    <property type="match status" value="1"/>
</dbReference>
<evidence type="ECO:0000259" key="3">
    <source>
        <dbReference type="Pfam" id="PF02852"/>
    </source>
</evidence>
<dbReference type="EMBL" id="BJWL01000024">
    <property type="protein sequence ID" value="GFZ13859.1"/>
    <property type="molecule type" value="Genomic_DNA"/>
</dbReference>
<feature type="domain" description="Pyridine nucleotide-disulphide oxidoreductase dimerisation" evidence="3">
    <location>
        <begin position="173"/>
        <end position="222"/>
    </location>
</feature>
<dbReference type="GO" id="GO:0050660">
    <property type="term" value="F:flavin adenine dinucleotide binding"/>
    <property type="evidence" value="ECO:0007669"/>
    <property type="project" value="TreeGrafter"/>
</dbReference>
<feature type="domain" description="Pyridine nucleotide-disulphide oxidoreductase N-terminal" evidence="2">
    <location>
        <begin position="117"/>
        <end position="160"/>
    </location>
</feature>
<dbReference type="InterPro" id="IPR016156">
    <property type="entry name" value="FAD/NAD-linked_Rdtase_dimer_sf"/>
</dbReference>
<organism evidence="4 5">
    <name type="scientific">Actinidia rufa</name>
    <dbReference type="NCBI Taxonomy" id="165716"/>
    <lineage>
        <taxon>Eukaryota</taxon>
        <taxon>Viridiplantae</taxon>
        <taxon>Streptophyta</taxon>
        <taxon>Embryophyta</taxon>
        <taxon>Tracheophyta</taxon>
        <taxon>Spermatophyta</taxon>
        <taxon>Magnoliopsida</taxon>
        <taxon>eudicotyledons</taxon>
        <taxon>Gunneridae</taxon>
        <taxon>Pentapetalae</taxon>
        <taxon>asterids</taxon>
        <taxon>Ericales</taxon>
        <taxon>Actinidiaceae</taxon>
        <taxon>Actinidia</taxon>
    </lineage>
</organism>
<dbReference type="Gene3D" id="3.30.390.30">
    <property type="match status" value="2"/>
</dbReference>
<dbReference type="Proteomes" id="UP000585474">
    <property type="component" value="Unassembled WGS sequence"/>
</dbReference>
<dbReference type="GO" id="GO:0045252">
    <property type="term" value="C:oxoglutarate dehydrogenase complex"/>
    <property type="evidence" value="ECO:0007669"/>
    <property type="project" value="TreeGrafter"/>
</dbReference>
<dbReference type="Pfam" id="PF00070">
    <property type="entry name" value="Pyr_redox"/>
    <property type="match status" value="1"/>
</dbReference>
<evidence type="ECO:0000313" key="4">
    <source>
        <dbReference type="EMBL" id="GFZ13859.1"/>
    </source>
</evidence>
<evidence type="ECO:0000259" key="2">
    <source>
        <dbReference type="Pfam" id="PF00070"/>
    </source>
</evidence>
<proteinExistence type="predicted"/>
<dbReference type="PANTHER" id="PTHR22912">
    <property type="entry name" value="DISULFIDE OXIDOREDUCTASE"/>
    <property type="match status" value="1"/>
</dbReference>
<reference evidence="4 5" key="1">
    <citation type="submission" date="2019-07" db="EMBL/GenBank/DDBJ databases">
        <title>De Novo Assembly of kiwifruit Actinidia rufa.</title>
        <authorList>
            <person name="Sugita-Konishi S."/>
            <person name="Sato K."/>
            <person name="Mori E."/>
            <person name="Abe Y."/>
            <person name="Kisaki G."/>
            <person name="Hamano K."/>
            <person name="Suezawa K."/>
            <person name="Otani M."/>
            <person name="Fukuda T."/>
            <person name="Manabe T."/>
            <person name="Gomi K."/>
            <person name="Tabuchi M."/>
            <person name="Akimitsu K."/>
            <person name="Kataoka I."/>
        </authorList>
    </citation>
    <scope>NUCLEOTIDE SEQUENCE [LARGE SCALE GENOMIC DNA]</scope>
    <source>
        <strain evidence="5">cv. Fuchu</strain>
    </source>
</reference>
<dbReference type="InterPro" id="IPR036188">
    <property type="entry name" value="FAD/NAD-bd_sf"/>
</dbReference>
<dbReference type="OrthoDB" id="1702821at2759"/>
<evidence type="ECO:0000256" key="1">
    <source>
        <dbReference type="ARBA" id="ARBA00023027"/>
    </source>
</evidence>
<name>A0A7J0GSQ5_9ERIC</name>
<keyword evidence="1" id="KW-0520">NAD</keyword>
<dbReference type="Gene3D" id="3.50.50.60">
    <property type="entry name" value="FAD/NAD(P)-binding domain"/>
    <property type="match status" value="1"/>
</dbReference>
<sequence>MLCSTLNFETASVSLGEDGYGKLGLAKGFFEILHPMFPDTLSLPSSSRSKGFSSSSGSAENDVVVIGGDSGGYVAAIKIQDGVAGAQNHLYREARHSRRHLPQRRLYPLQERWLIDIVPTMDSEVRKQFQCALEKQKMKFMLKTKVVPVDTSRDGVKLTLEPAAGGHGDYDMVPGVVYTHPEVACAGKTEAQVKALRVDYQVGKFPFLANSRAKAIDDAEGVYGASSEDIARTCHVHQPTMSGALKEAAMGIYDKFIHI</sequence>
<dbReference type="GO" id="GO:0005739">
    <property type="term" value="C:mitochondrion"/>
    <property type="evidence" value="ECO:0007669"/>
    <property type="project" value="TreeGrafter"/>
</dbReference>
<accession>A0A7J0GSQ5</accession>
<dbReference type="SUPFAM" id="SSF55424">
    <property type="entry name" value="FAD/NAD-linked reductases, dimerisation (C-terminal) domain"/>
    <property type="match status" value="1"/>
</dbReference>
<dbReference type="InterPro" id="IPR039648">
    <property type="entry name" value="DHPH_N"/>
</dbReference>
<keyword evidence="5" id="KW-1185">Reference proteome</keyword>
<comment type="caution">
    <text evidence="4">The sequence shown here is derived from an EMBL/GenBank/DDBJ whole genome shotgun (WGS) entry which is preliminary data.</text>
</comment>
<dbReference type="Pfam" id="PF02852">
    <property type="entry name" value="Pyr_redox_dim"/>
    <property type="match status" value="1"/>
</dbReference>
<evidence type="ECO:0000313" key="5">
    <source>
        <dbReference type="Proteomes" id="UP000585474"/>
    </source>
</evidence>
<dbReference type="InterPro" id="IPR004099">
    <property type="entry name" value="Pyr_nucl-diS_OxRdtase_dimer"/>
</dbReference>
<protein>
    <submittedName>
        <fullName evidence="4">Mitochondrial lipoamide dehydrogenase 1</fullName>
    </submittedName>
</protein>
<dbReference type="SUPFAM" id="SSF51905">
    <property type="entry name" value="FAD/NAD(P)-binding domain"/>
    <property type="match status" value="1"/>
</dbReference>
<dbReference type="GO" id="GO:0006103">
    <property type="term" value="P:2-oxoglutarate metabolic process"/>
    <property type="evidence" value="ECO:0007669"/>
    <property type="project" value="TreeGrafter"/>
</dbReference>
<dbReference type="GO" id="GO:0004148">
    <property type="term" value="F:dihydrolipoyl dehydrogenase (NADH) activity"/>
    <property type="evidence" value="ECO:0007669"/>
    <property type="project" value="TreeGrafter"/>
</dbReference>
<gene>
    <name evidence="4" type="ORF">Acr_24g0000490</name>
</gene>
<dbReference type="AlphaFoldDB" id="A0A7J0GSQ5"/>
<dbReference type="InterPro" id="IPR050151">
    <property type="entry name" value="Class-I_Pyr_Nuc-Dis_Oxidored"/>
</dbReference>